<comment type="caution">
    <text evidence="2">The sequence shown here is derived from an EMBL/GenBank/DDBJ whole genome shotgun (WGS) entry which is preliminary data.</text>
</comment>
<gene>
    <name evidence="2" type="ORF">TPR58_20830</name>
</gene>
<reference evidence="2 3" key="1">
    <citation type="submission" date="2024-05" db="EMBL/GenBank/DDBJ databases">
        <title>Sphingomonas sp. HF-S3 16S ribosomal RNA gene Genome sequencing and assembly.</title>
        <authorList>
            <person name="Lee H."/>
        </authorList>
    </citation>
    <scope>NUCLEOTIDE SEQUENCE [LARGE SCALE GENOMIC DNA]</scope>
    <source>
        <strain evidence="2 3">HF-S3</strain>
    </source>
</reference>
<keyword evidence="1" id="KW-0732">Signal</keyword>
<feature type="signal peptide" evidence="1">
    <location>
        <begin position="1"/>
        <end position="24"/>
    </location>
</feature>
<feature type="chain" id="PRO_5045492285" description="Lipoprotein" evidence="1">
    <location>
        <begin position="25"/>
        <end position="192"/>
    </location>
</feature>
<sequence length="192" mass="20272">MTVRSTAAMIAAVSLALSGCGAPAGPPRGTTNDMSARPSSTPVNFTFPTIELAEDPYADPEKLDGPARSIRFDDGTQVSLRGWKINGKFGLSHGLCGVRIWKQRLETIGGGKTDSYTCVELIDAGALPSTRTSRRIGLIYNVSSPSPPMPTYQTAVVFLGDGSGWRVDLDRLGIYDGAPAARSISALAKAVR</sequence>
<evidence type="ECO:0000313" key="2">
    <source>
        <dbReference type="EMBL" id="MEN3749631.1"/>
    </source>
</evidence>
<dbReference type="Proteomes" id="UP001427805">
    <property type="component" value="Unassembled WGS sequence"/>
</dbReference>
<proteinExistence type="predicted"/>
<evidence type="ECO:0000256" key="1">
    <source>
        <dbReference type="SAM" id="SignalP"/>
    </source>
</evidence>
<keyword evidence="3" id="KW-1185">Reference proteome</keyword>
<organism evidence="2 3">
    <name type="scientific">Sphingomonas rustica</name>
    <dbReference type="NCBI Taxonomy" id="3103142"/>
    <lineage>
        <taxon>Bacteria</taxon>
        <taxon>Pseudomonadati</taxon>
        <taxon>Pseudomonadota</taxon>
        <taxon>Alphaproteobacteria</taxon>
        <taxon>Sphingomonadales</taxon>
        <taxon>Sphingomonadaceae</taxon>
        <taxon>Sphingomonas</taxon>
    </lineage>
</organism>
<evidence type="ECO:0000313" key="3">
    <source>
        <dbReference type="Proteomes" id="UP001427805"/>
    </source>
</evidence>
<evidence type="ECO:0008006" key="4">
    <source>
        <dbReference type="Google" id="ProtNLM"/>
    </source>
</evidence>
<dbReference type="EMBL" id="JBDIZK010000015">
    <property type="protein sequence ID" value="MEN3749631.1"/>
    <property type="molecule type" value="Genomic_DNA"/>
</dbReference>
<accession>A0ABV0BFN9</accession>
<dbReference type="PROSITE" id="PS51257">
    <property type="entry name" value="PROKAR_LIPOPROTEIN"/>
    <property type="match status" value="1"/>
</dbReference>
<dbReference type="RefSeq" id="WP_346248675.1">
    <property type="nucleotide sequence ID" value="NZ_JBDIZK010000015.1"/>
</dbReference>
<name>A0ABV0BFN9_9SPHN</name>
<protein>
    <recommendedName>
        <fullName evidence="4">Lipoprotein</fullName>
    </recommendedName>
</protein>